<gene>
    <name evidence="2" type="ORF">EYF80_005220</name>
</gene>
<reference evidence="2 3" key="1">
    <citation type="submission" date="2019-03" db="EMBL/GenBank/DDBJ databases">
        <title>First draft genome of Liparis tanakae, snailfish: a comprehensive survey of snailfish specific genes.</title>
        <authorList>
            <person name="Kim W."/>
            <person name="Song I."/>
            <person name="Jeong J.-H."/>
            <person name="Kim D."/>
            <person name="Kim S."/>
            <person name="Ryu S."/>
            <person name="Song J.Y."/>
            <person name="Lee S.K."/>
        </authorList>
    </citation>
    <scope>NUCLEOTIDE SEQUENCE [LARGE SCALE GENOMIC DNA]</scope>
    <source>
        <tissue evidence="2">Muscle</tissue>
    </source>
</reference>
<evidence type="ECO:0000313" key="2">
    <source>
        <dbReference type="EMBL" id="TNN84520.1"/>
    </source>
</evidence>
<evidence type="ECO:0000313" key="3">
    <source>
        <dbReference type="Proteomes" id="UP000314294"/>
    </source>
</evidence>
<keyword evidence="3" id="KW-1185">Reference proteome</keyword>
<dbReference type="EMBL" id="SRLO01000026">
    <property type="protein sequence ID" value="TNN84520.1"/>
    <property type="molecule type" value="Genomic_DNA"/>
</dbReference>
<feature type="region of interest" description="Disordered" evidence="1">
    <location>
        <begin position="53"/>
        <end position="74"/>
    </location>
</feature>
<protein>
    <submittedName>
        <fullName evidence="2">Uncharacterized protein</fullName>
    </submittedName>
</protein>
<comment type="caution">
    <text evidence="2">The sequence shown here is derived from an EMBL/GenBank/DDBJ whole genome shotgun (WGS) entry which is preliminary data.</text>
</comment>
<organism evidence="2 3">
    <name type="scientific">Liparis tanakae</name>
    <name type="common">Tanaka's snailfish</name>
    <dbReference type="NCBI Taxonomy" id="230148"/>
    <lineage>
        <taxon>Eukaryota</taxon>
        <taxon>Metazoa</taxon>
        <taxon>Chordata</taxon>
        <taxon>Craniata</taxon>
        <taxon>Vertebrata</taxon>
        <taxon>Euteleostomi</taxon>
        <taxon>Actinopterygii</taxon>
        <taxon>Neopterygii</taxon>
        <taxon>Teleostei</taxon>
        <taxon>Neoteleostei</taxon>
        <taxon>Acanthomorphata</taxon>
        <taxon>Eupercaria</taxon>
        <taxon>Perciformes</taxon>
        <taxon>Cottioidei</taxon>
        <taxon>Cottales</taxon>
        <taxon>Liparidae</taxon>
        <taxon>Liparis</taxon>
    </lineage>
</organism>
<dbReference type="Proteomes" id="UP000314294">
    <property type="component" value="Unassembled WGS sequence"/>
</dbReference>
<sequence length="74" mass="8252">MNLQRPVRHGEWTGLIQASSINVFLKHFHHNRTTSASDPVTPGDETDYFRVVDKVPTPNKSPSLGLGNVIGERQ</sequence>
<proteinExistence type="predicted"/>
<dbReference type="AlphaFoldDB" id="A0A4Z2J2T6"/>
<accession>A0A4Z2J2T6</accession>
<evidence type="ECO:0000256" key="1">
    <source>
        <dbReference type="SAM" id="MobiDB-lite"/>
    </source>
</evidence>
<name>A0A4Z2J2T6_9TELE</name>